<evidence type="ECO:0000256" key="1">
    <source>
        <dbReference type="SAM" id="Phobius"/>
    </source>
</evidence>
<keyword evidence="1" id="KW-0472">Membrane</keyword>
<evidence type="ECO:0000313" key="3">
    <source>
        <dbReference type="Proteomes" id="UP000279833"/>
    </source>
</evidence>
<accession>A0A183K5N1</accession>
<evidence type="ECO:0000313" key="4">
    <source>
        <dbReference type="WBParaSite" id="SCUD_0001030601-mRNA-1"/>
    </source>
</evidence>
<organism evidence="4">
    <name type="scientific">Schistosoma curassoni</name>
    <dbReference type="NCBI Taxonomy" id="6186"/>
    <lineage>
        <taxon>Eukaryota</taxon>
        <taxon>Metazoa</taxon>
        <taxon>Spiralia</taxon>
        <taxon>Lophotrochozoa</taxon>
        <taxon>Platyhelminthes</taxon>
        <taxon>Trematoda</taxon>
        <taxon>Digenea</taxon>
        <taxon>Strigeidida</taxon>
        <taxon>Schistosomatoidea</taxon>
        <taxon>Schistosomatidae</taxon>
        <taxon>Schistosoma</taxon>
    </lineage>
</organism>
<dbReference type="EMBL" id="UZAK01033704">
    <property type="protein sequence ID" value="VDP39288.1"/>
    <property type="molecule type" value="Genomic_DNA"/>
</dbReference>
<name>A0A183K5N1_9TREM</name>
<dbReference type="WBParaSite" id="SCUD_0001030601-mRNA-1">
    <property type="protein sequence ID" value="SCUD_0001030601-mRNA-1"/>
    <property type="gene ID" value="SCUD_0001030601"/>
</dbReference>
<dbReference type="AlphaFoldDB" id="A0A183K5N1"/>
<dbReference type="Proteomes" id="UP000279833">
    <property type="component" value="Unassembled WGS sequence"/>
</dbReference>
<keyword evidence="3" id="KW-1185">Reference proteome</keyword>
<feature type="transmembrane region" description="Helical" evidence="1">
    <location>
        <begin position="24"/>
        <end position="47"/>
    </location>
</feature>
<reference evidence="4" key="1">
    <citation type="submission" date="2016-06" db="UniProtKB">
        <authorList>
            <consortium name="WormBaseParasite"/>
        </authorList>
    </citation>
    <scope>IDENTIFICATION</scope>
</reference>
<proteinExistence type="predicted"/>
<reference evidence="2 3" key="2">
    <citation type="submission" date="2018-11" db="EMBL/GenBank/DDBJ databases">
        <authorList>
            <consortium name="Pathogen Informatics"/>
        </authorList>
    </citation>
    <scope>NUCLEOTIDE SEQUENCE [LARGE SCALE GENOMIC DNA]</scope>
    <source>
        <strain evidence="2">Dakar</strain>
        <strain evidence="3">Dakar, Senegal</strain>
    </source>
</reference>
<keyword evidence="1" id="KW-1133">Transmembrane helix</keyword>
<evidence type="ECO:0000313" key="2">
    <source>
        <dbReference type="EMBL" id="VDP39288.1"/>
    </source>
</evidence>
<gene>
    <name evidence="2" type="ORF">SCUD_LOCUS10306</name>
</gene>
<keyword evidence="1" id="KW-0812">Transmembrane</keyword>
<sequence length="93" mass="9543">MWSILVFAATSAFSASAGMLSGTAALPLLIFLMAMLIYSIVGGSTLIGRSVGAASILGGFSGAGRFEMQKALSGLMEVDNSSELTDYQSSPEL</sequence>
<protein>
    <submittedName>
        <fullName evidence="4">H(+)-exporting diphosphatase</fullName>
    </submittedName>
</protein>